<feature type="transmembrane region" description="Helical" evidence="6">
    <location>
        <begin position="69"/>
        <end position="93"/>
    </location>
</feature>
<name>A0AAN7Z444_9PEZI</name>
<evidence type="ECO:0000259" key="7">
    <source>
        <dbReference type="Pfam" id="PF20684"/>
    </source>
</evidence>
<accession>A0AAN7Z444</accession>
<dbReference type="GO" id="GO:0016020">
    <property type="term" value="C:membrane"/>
    <property type="evidence" value="ECO:0007669"/>
    <property type="project" value="UniProtKB-SubCell"/>
</dbReference>
<feature type="transmembrane region" description="Helical" evidence="6">
    <location>
        <begin position="147"/>
        <end position="171"/>
    </location>
</feature>
<organism evidence="8 9">
    <name type="scientific">Xylaria bambusicola</name>
    <dbReference type="NCBI Taxonomy" id="326684"/>
    <lineage>
        <taxon>Eukaryota</taxon>
        <taxon>Fungi</taxon>
        <taxon>Dikarya</taxon>
        <taxon>Ascomycota</taxon>
        <taxon>Pezizomycotina</taxon>
        <taxon>Sordariomycetes</taxon>
        <taxon>Xylariomycetidae</taxon>
        <taxon>Xylariales</taxon>
        <taxon>Xylariaceae</taxon>
        <taxon>Xylaria</taxon>
    </lineage>
</organism>
<dbReference type="PANTHER" id="PTHR33048:SF163">
    <property type="entry name" value="INTEGRAL MEMBRANE PROTEIN (AFU_ORTHOLOGUE AFUA_8G05510)"/>
    <property type="match status" value="1"/>
</dbReference>
<evidence type="ECO:0000256" key="5">
    <source>
        <dbReference type="ARBA" id="ARBA00038359"/>
    </source>
</evidence>
<evidence type="ECO:0000256" key="6">
    <source>
        <dbReference type="SAM" id="Phobius"/>
    </source>
</evidence>
<feature type="transmembrane region" description="Helical" evidence="6">
    <location>
        <begin position="113"/>
        <end position="135"/>
    </location>
</feature>
<evidence type="ECO:0000256" key="3">
    <source>
        <dbReference type="ARBA" id="ARBA00022989"/>
    </source>
</evidence>
<dbReference type="PANTHER" id="PTHR33048">
    <property type="entry name" value="PTH11-LIKE INTEGRAL MEMBRANE PROTEIN (AFU_ORTHOLOGUE AFUA_5G11245)"/>
    <property type="match status" value="1"/>
</dbReference>
<evidence type="ECO:0000256" key="1">
    <source>
        <dbReference type="ARBA" id="ARBA00004141"/>
    </source>
</evidence>
<dbReference type="Pfam" id="PF20684">
    <property type="entry name" value="Fung_rhodopsin"/>
    <property type="match status" value="1"/>
</dbReference>
<feature type="transmembrane region" description="Helical" evidence="6">
    <location>
        <begin position="232"/>
        <end position="254"/>
    </location>
</feature>
<comment type="similarity">
    <text evidence="5">Belongs to the SAT4 family.</text>
</comment>
<proteinExistence type="inferred from homology"/>
<protein>
    <recommendedName>
        <fullName evidence="7">Rhodopsin domain-containing protein</fullName>
    </recommendedName>
</protein>
<evidence type="ECO:0000256" key="2">
    <source>
        <dbReference type="ARBA" id="ARBA00022692"/>
    </source>
</evidence>
<dbReference type="InterPro" id="IPR049326">
    <property type="entry name" value="Rhodopsin_dom_fungi"/>
</dbReference>
<comment type="caution">
    <text evidence="8">The sequence shown here is derived from an EMBL/GenBank/DDBJ whole genome shotgun (WGS) entry which is preliminary data.</text>
</comment>
<dbReference type="InterPro" id="IPR052337">
    <property type="entry name" value="SAT4-like"/>
</dbReference>
<feature type="transmembrane region" description="Helical" evidence="6">
    <location>
        <begin position="269"/>
        <end position="289"/>
    </location>
</feature>
<keyword evidence="3 6" id="KW-1133">Transmembrane helix</keyword>
<reference evidence="8 9" key="1">
    <citation type="submission" date="2023-10" db="EMBL/GenBank/DDBJ databases">
        <title>Draft genome sequence of Xylaria bambusicola isolate GMP-LS, the root and basal stem rot pathogen of sugarcane in Indonesia.</title>
        <authorList>
            <person name="Selvaraj P."/>
            <person name="Muralishankar V."/>
            <person name="Muruganantham S."/>
            <person name="Sp S."/>
            <person name="Haryani S."/>
            <person name="Lau K.J.X."/>
            <person name="Naqvi N.I."/>
        </authorList>
    </citation>
    <scope>NUCLEOTIDE SEQUENCE [LARGE SCALE GENOMIC DNA]</scope>
    <source>
        <strain evidence="8">GMP-LS</strain>
    </source>
</reference>
<evidence type="ECO:0000313" key="8">
    <source>
        <dbReference type="EMBL" id="KAK5628997.1"/>
    </source>
</evidence>
<evidence type="ECO:0000256" key="4">
    <source>
        <dbReference type="ARBA" id="ARBA00023136"/>
    </source>
</evidence>
<feature type="transmembrane region" description="Helical" evidence="6">
    <location>
        <begin position="197"/>
        <end position="220"/>
    </location>
</feature>
<evidence type="ECO:0000313" key="9">
    <source>
        <dbReference type="Proteomes" id="UP001305414"/>
    </source>
</evidence>
<dbReference type="EMBL" id="JAWHQM010000010">
    <property type="protein sequence ID" value="KAK5628997.1"/>
    <property type="molecule type" value="Genomic_DNA"/>
</dbReference>
<feature type="transmembrane region" description="Helical" evidence="6">
    <location>
        <begin position="35"/>
        <end position="57"/>
    </location>
</feature>
<keyword evidence="9" id="KW-1185">Reference proteome</keyword>
<keyword evidence="4 6" id="KW-0472">Membrane</keyword>
<feature type="domain" description="Rhodopsin" evidence="7">
    <location>
        <begin position="53"/>
        <end position="295"/>
    </location>
</feature>
<gene>
    <name evidence="8" type="ORF">RRF57_004712</name>
</gene>
<dbReference type="Proteomes" id="UP001305414">
    <property type="component" value="Unassembled WGS sequence"/>
</dbReference>
<comment type="subcellular location">
    <subcellularLocation>
        <location evidence="1">Membrane</location>
        <topology evidence="1">Multi-pass membrane protein</topology>
    </subcellularLocation>
</comment>
<keyword evidence="2 6" id="KW-0812">Transmembrane</keyword>
<dbReference type="AlphaFoldDB" id="A0AAN7Z444"/>
<sequence>MAWYLLCAMEIDPAILAAFGPPPDGIDLLAKQETAIIAVALVSTAFATVALGLRIWARNFQRFGMMADDWLMIVALIFTYGTLIITILGAKAGAGRHLWALHPQDVSNIFRLLYAYTYIYAGSVSFTKLSILLFYRRLFERGSAWFHVRLGFAAFFTIGYLLSIWSVAAALCQPTEFFWTQFLGVTGGKCLDINASFLSLTVLNLVADLLVLVVPIPEILALKMTTKKKISVCAVMLLGGLVCVVSAVRIWAFYRFTVEIDITWVEANVFLLSSLEPSFGIVSACLPSLRPLYRRARARITGKETHSTTTGTWYTNSKADRIGNSYVRFGDDTSRSGEQDDIALTSIGKGPSANKTIPQNIILVRSEITQSTNQVQTRGPLRHDSLDSY</sequence>